<gene>
    <name evidence="1" type="ORF">AJ80_07622</name>
</gene>
<protein>
    <submittedName>
        <fullName evidence="1">Uncharacterized protein</fullName>
    </submittedName>
</protein>
<reference evidence="1 2" key="1">
    <citation type="submission" date="2017-10" db="EMBL/GenBank/DDBJ databases">
        <title>Comparative genomics in systemic dimorphic fungi from Ajellomycetaceae.</title>
        <authorList>
            <person name="Munoz J.F."/>
            <person name="Mcewen J.G."/>
            <person name="Clay O.K."/>
            <person name="Cuomo C.A."/>
        </authorList>
    </citation>
    <scope>NUCLEOTIDE SEQUENCE [LARGE SCALE GENOMIC DNA]</scope>
    <source>
        <strain evidence="1 2">UAMH7299</strain>
    </source>
</reference>
<evidence type="ECO:0000313" key="1">
    <source>
        <dbReference type="EMBL" id="PGH09911.1"/>
    </source>
</evidence>
<proteinExistence type="predicted"/>
<dbReference type="OrthoDB" id="2823490at2759"/>
<evidence type="ECO:0000313" key="2">
    <source>
        <dbReference type="Proteomes" id="UP000224634"/>
    </source>
</evidence>
<dbReference type="Proteomes" id="UP000224634">
    <property type="component" value="Unassembled WGS sequence"/>
</dbReference>
<dbReference type="STRING" id="1447883.A0A2B7XMA6"/>
<dbReference type="AlphaFoldDB" id="A0A2B7XMA6"/>
<accession>A0A2B7XMA6</accession>
<comment type="caution">
    <text evidence="1">The sequence shown here is derived from an EMBL/GenBank/DDBJ whole genome shotgun (WGS) entry which is preliminary data.</text>
</comment>
<keyword evidence="2" id="KW-1185">Reference proteome</keyword>
<organism evidence="1 2">
    <name type="scientific">Polytolypa hystricis (strain UAMH7299)</name>
    <dbReference type="NCBI Taxonomy" id="1447883"/>
    <lineage>
        <taxon>Eukaryota</taxon>
        <taxon>Fungi</taxon>
        <taxon>Dikarya</taxon>
        <taxon>Ascomycota</taxon>
        <taxon>Pezizomycotina</taxon>
        <taxon>Eurotiomycetes</taxon>
        <taxon>Eurotiomycetidae</taxon>
        <taxon>Onygenales</taxon>
        <taxon>Onygenales incertae sedis</taxon>
        <taxon>Polytolypa</taxon>
    </lineage>
</organism>
<sequence length="348" mass="40010">MPSLLDIPREIRDKIIELTISIRRHASECPAAAPQDRVGFDEKSWGYGEVNNKYERAPAVPTYSPLLLVNRQLSAETTAVIARLSRNLSYSLDVMLVNEAELWPTWLSIPVLSNRVENVNATFRIFGLFDWSSRRRHPFLGGDCGPPPITWCYHQLLLHFLTQGPMGAMGREQQSQNDRRVTIGTLTIDIVDSPDSKNEPLPDDIKYRTWLRRRERRYHSIANSVDQTGKKSLDTMPLPPQWLCLILAGDIRYLLSMGYHTARYGAILYERIGTIRVCLNGEVQTEFNLAKLLAQLRFHNPSTTFGHLDREDRIQAFWWWKRNTLEKRKRAGLPVVQGDDEQESRIAG</sequence>
<dbReference type="EMBL" id="PDNA01000150">
    <property type="protein sequence ID" value="PGH09911.1"/>
    <property type="molecule type" value="Genomic_DNA"/>
</dbReference>
<name>A0A2B7XMA6_POLH7</name>